<evidence type="ECO:0000256" key="12">
    <source>
        <dbReference type="SAM" id="Phobius"/>
    </source>
</evidence>
<dbReference type="SUPFAM" id="SSF52058">
    <property type="entry name" value="L domain-like"/>
    <property type="match status" value="2"/>
</dbReference>
<evidence type="ECO:0000256" key="3">
    <source>
        <dbReference type="ARBA" id="ARBA00022475"/>
    </source>
</evidence>
<evidence type="ECO:0000256" key="5">
    <source>
        <dbReference type="ARBA" id="ARBA00022692"/>
    </source>
</evidence>
<proteinExistence type="inferred from homology"/>
<evidence type="ECO:0000256" key="11">
    <source>
        <dbReference type="ARBA" id="ARBA00023180"/>
    </source>
</evidence>
<dbReference type="InterPro" id="IPR003591">
    <property type="entry name" value="Leu-rich_rpt_typical-subtyp"/>
</dbReference>
<keyword evidence="5 12" id="KW-0812">Transmembrane</keyword>
<dbReference type="Pfam" id="PF23598">
    <property type="entry name" value="LRR_14"/>
    <property type="match status" value="1"/>
</dbReference>
<keyword evidence="15" id="KW-1185">Reference proteome</keyword>
<evidence type="ECO:0000313" key="15">
    <source>
        <dbReference type="Proteomes" id="UP001174677"/>
    </source>
</evidence>
<dbReference type="Proteomes" id="UP001174677">
    <property type="component" value="Chromosome 6"/>
</dbReference>
<dbReference type="SMART" id="SM00365">
    <property type="entry name" value="LRR_SD22"/>
    <property type="match status" value="5"/>
</dbReference>
<dbReference type="Pfam" id="PF13855">
    <property type="entry name" value="LRR_8"/>
    <property type="match status" value="1"/>
</dbReference>
<dbReference type="InterPro" id="IPR001611">
    <property type="entry name" value="Leu-rich_rpt"/>
</dbReference>
<comment type="similarity">
    <text evidence="2">Belongs to the RLP family.</text>
</comment>
<keyword evidence="9 12" id="KW-0472">Membrane</keyword>
<dbReference type="Gene3D" id="3.80.10.10">
    <property type="entry name" value="Ribonuclease Inhibitor"/>
    <property type="match status" value="2"/>
</dbReference>
<dbReference type="PANTHER" id="PTHR48063">
    <property type="entry name" value="LRR RECEPTOR-LIKE KINASE"/>
    <property type="match status" value="1"/>
</dbReference>
<dbReference type="PANTHER" id="PTHR48063:SF101">
    <property type="entry name" value="LRR RECEPTOR-LIKE SERINE_THREONINE-PROTEIN KINASE FLS2"/>
    <property type="match status" value="1"/>
</dbReference>
<feature type="transmembrane region" description="Helical" evidence="12">
    <location>
        <begin position="777"/>
        <end position="799"/>
    </location>
</feature>
<keyword evidence="6" id="KW-0732">Signal</keyword>
<evidence type="ECO:0000256" key="2">
    <source>
        <dbReference type="ARBA" id="ARBA00009592"/>
    </source>
</evidence>
<dbReference type="InterPro" id="IPR055414">
    <property type="entry name" value="LRR_R13L4/SHOC2-like"/>
</dbReference>
<keyword evidence="10" id="KW-0675">Receptor</keyword>
<organism evidence="14 15">
    <name type="scientific">Hevea brasiliensis</name>
    <name type="common">Para rubber tree</name>
    <name type="synonym">Siphonia brasiliensis</name>
    <dbReference type="NCBI Taxonomy" id="3981"/>
    <lineage>
        <taxon>Eukaryota</taxon>
        <taxon>Viridiplantae</taxon>
        <taxon>Streptophyta</taxon>
        <taxon>Embryophyta</taxon>
        <taxon>Tracheophyta</taxon>
        <taxon>Spermatophyta</taxon>
        <taxon>Magnoliopsida</taxon>
        <taxon>eudicotyledons</taxon>
        <taxon>Gunneridae</taxon>
        <taxon>Pentapetalae</taxon>
        <taxon>rosids</taxon>
        <taxon>fabids</taxon>
        <taxon>Malpighiales</taxon>
        <taxon>Euphorbiaceae</taxon>
        <taxon>Crotonoideae</taxon>
        <taxon>Micrandreae</taxon>
        <taxon>Hevea</taxon>
    </lineage>
</organism>
<comment type="caution">
    <text evidence="14">The sequence shown here is derived from an EMBL/GenBank/DDBJ whole genome shotgun (WGS) entry which is preliminary data.</text>
</comment>
<dbReference type="InterPro" id="IPR032675">
    <property type="entry name" value="LRR_dom_sf"/>
</dbReference>
<evidence type="ECO:0000313" key="14">
    <source>
        <dbReference type="EMBL" id="KAJ9178922.1"/>
    </source>
</evidence>
<keyword evidence="4" id="KW-0433">Leucine-rich repeat</keyword>
<gene>
    <name evidence="14" type="ORF">P3X46_010767</name>
</gene>
<evidence type="ECO:0000256" key="9">
    <source>
        <dbReference type="ARBA" id="ARBA00023136"/>
    </source>
</evidence>
<dbReference type="SUPFAM" id="SSF52047">
    <property type="entry name" value="RNI-like"/>
    <property type="match status" value="1"/>
</dbReference>
<feature type="domain" description="Disease resistance R13L4/SHOC-2-like LRR" evidence="13">
    <location>
        <begin position="9"/>
        <end position="209"/>
    </location>
</feature>
<dbReference type="EMBL" id="JARPOI010000006">
    <property type="protein sequence ID" value="KAJ9178922.1"/>
    <property type="molecule type" value="Genomic_DNA"/>
</dbReference>
<dbReference type="Pfam" id="PF00560">
    <property type="entry name" value="LRR_1"/>
    <property type="match status" value="6"/>
</dbReference>
<evidence type="ECO:0000259" key="13">
    <source>
        <dbReference type="Pfam" id="PF23598"/>
    </source>
</evidence>
<evidence type="ECO:0000256" key="4">
    <source>
        <dbReference type="ARBA" id="ARBA00022614"/>
    </source>
</evidence>
<evidence type="ECO:0000256" key="10">
    <source>
        <dbReference type="ARBA" id="ARBA00023170"/>
    </source>
</evidence>
<evidence type="ECO:0000256" key="1">
    <source>
        <dbReference type="ARBA" id="ARBA00004251"/>
    </source>
</evidence>
<dbReference type="PROSITE" id="PS51450">
    <property type="entry name" value="LRR"/>
    <property type="match status" value="2"/>
</dbReference>
<keyword evidence="7" id="KW-0677">Repeat</keyword>
<protein>
    <recommendedName>
        <fullName evidence="13">Disease resistance R13L4/SHOC-2-like LRR domain-containing protein</fullName>
    </recommendedName>
</protein>
<accession>A0ABQ9MF21</accession>
<reference evidence="14" key="1">
    <citation type="journal article" date="2023" name="Plant Biotechnol. J.">
        <title>Chromosome-level wild Hevea brasiliensis genome provides new tools for genomic-assisted breeding and valuable loci to elevate rubber yield.</title>
        <authorList>
            <person name="Cheng H."/>
            <person name="Song X."/>
            <person name="Hu Y."/>
            <person name="Wu T."/>
            <person name="Yang Q."/>
            <person name="An Z."/>
            <person name="Feng S."/>
            <person name="Deng Z."/>
            <person name="Wu W."/>
            <person name="Zeng X."/>
            <person name="Tu M."/>
            <person name="Wang X."/>
            <person name="Huang H."/>
        </authorList>
    </citation>
    <scope>NUCLEOTIDE SEQUENCE</scope>
    <source>
        <strain evidence="14">MT/VB/25A 57/8</strain>
    </source>
</reference>
<keyword evidence="11" id="KW-0325">Glycoprotein</keyword>
<dbReference type="SMART" id="SM00369">
    <property type="entry name" value="LRR_TYP"/>
    <property type="match status" value="5"/>
</dbReference>
<keyword evidence="3" id="KW-1003">Cell membrane</keyword>
<comment type="subcellular location">
    <subcellularLocation>
        <location evidence="1">Cell membrane</location>
        <topology evidence="1">Single-pass type I membrane protein</topology>
    </subcellularLocation>
</comment>
<dbReference type="InterPro" id="IPR046956">
    <property type="entry name" value="RLP23-like"/>
</dbReference>
<evidence type="ECO:0000256" key="7">
    <source>
        <dbReference type="ARBA" id="ARBA00022737"/>
    </source>
</evidence>
<keyword evidence="8 12" id="KW-1133">Transmembrane helix</keyword>
<name>A0ABQ9MF21_HEVBR</name>
<evidence type="ECO:0000256" key="8">
    <source>
        <dbReference type="ARBA" id="ARBA00022989"/>
    </source>
</evidence>
<evidence type="ECO:0000256" key="6">
    <source>
        <dbReference type="ARBA" id="ARBA00022729"/>
    </source>
</evidence>
<dbReference type="PRINTS" id="PR00019">
    <property type="entry name" value="LEURICHRPT"/>
</dbReference>
<sequence>MPFKGEIGSSLLELQYLTYLDLSLFEGSETSIPKFIGSLTNLRYLNFSGCNFIGTIPYQLGNLTRLVSLDLSFNNFDKVESLMFLSHLPALKHLEMRYTNLRQTTDWLRAINMLHSLLNLHLSGCGLSVVIPPPLSLANSSKSLAIIDFCVNEFSSSIFPWLLNFNNSLLSLNLELNQLQGQIPDTFGNMIALQHLNLAFNHLEGRIPISLGNPFSLETLDLSWNNLTGEVPNLSNFSFIKELRLPMNKLNGSLTESTDLLSNLEVMDISSNSMNGVISDIHFLTLSKLRHLDISLNSFTLNLSSYWVPPFQLDILIMSSCKQLEPHFPQWLQTQKRIIHLDISNSRISDGISDWFWELPPILMYLNLSGNLICGEVQKLPFIVDNFSAIDMSSNCFHGSKPPLPPNITVLNLSGNRFSRNASNLCSISGEYLNNLDVSDNSLSGELPDCWTNWKKLGILNLANNNFSGSIPASLALLPIEALQLRNNCFSGELPPSLSNCTGLKFLDVGENRLFGTIPAWIGENLPSLIVLRLRSNRIYGSLHLQLCHLTSLQILDLSNNSISGGIPQCLSNFTAMASNSGTVEIFDNSYSYLLDPWTTKGWYKDVPYVNIVMILWKGTEREYGNTLGLVKCIDFSSNNFSGKIPGEITRLVGLLSLNLSNNQLTGVIPHSIGHLNLLESLDLSANHLSGKLPEGLGDLNFLSYLNLSYNNFSGQIPRSTQLQSFDNTSFKGNAGLCGEPLPNRCPGEKVARPSINRGSENTDKRVGKREIITSGFYISMGVGFATGFWGVCCSLLLYRPWRHAYFHFLDRVGSWLYVRAVISIAKLQRML</sequence>